<evidence type="ECO:0000313" key="8">
    <source>
        <dbReference type="Proteomes" id="UP000701853"/>
    </source>
</evidence>
<keyword evidence="8" id="KW-1185">Reference proteome</keyword>
<evidence type="ECO:0000256" key="3">
    <source>
        <dbReference type="ARBA" id="ARBA00022842"/>
    </source>
</evidence>
<dbReference type="SUPFAM" id="SSF53098">
    <property type="entry name" value="Ribonuclease H-like"/>
    <property type="match status" value="1"/>
</dbReference>
<dbReference type="InterPro" id="IPR005630">
    <property type="entry name" value="Terpene_synthase_metal-bd"/>
</dbReference>
<dbReference type="Proteomes" id="UP000701853">
    <property type="component" value="Chromosome 5"/>
</dbReference>
<organism evidence="7 8">
    <name type="scientific">Gossypium anomalum</name>
    <dbReference type="NCBI Taxonomy" id="47600"/>
    <lineage>
        <taxon>Eukaryota</taxon>
        <taxon>Viridiplantae</taxon>
        <taxon>Streptophyta</taxon>
        <taxon>Embryophyta</taxon>
        <taxon>Tracheophyta</taxon>
        <taxon>Spermatophyta</taxon>
        <taxon>Magnoliopsida</taxon>
        <taxon>eudicotyledons</taxon>
        <taxon>Gunneridae</taxon>
        <taxon>Pentapetalae</taxon>
        <taxon>rosids</taxon>
        <taxon>malvids</taxon>
        <taxon>Malvales</taxon>
        <taxon>Malvaceae</taxon>
        <taxon>Malvoideae</taxon>
        <taxon>Gossypium</taxon>
    </lineage>
</organism>
<evidence type="ECO:0000256" key="1">
    <source>
        <dbReference type="ARBA" id="ARBA00001946"/>
    </source>
</evidence>
<gene>
    <name evidence="7" type="ORF">CXB51_011931</name>
</gene>
<dbReference type="PROSITE" id="PS50994">
    <property type="entry name" value="INTEGRASE"/>
    <property type="match status" value="1"/>
</dbReference>
<dbReference type="OrthoDB" id="2343925at2759"/>
<dbReference type="Pfam" id="PF25597">
    <property type="entry name" value="SH3_retrovirus"/>
    <property type="match status" value="1"/>
</dbReference>
<sequence length="1207" mass="137092">MGLSKVSNIEALVKEIKEEMLPDIDPYSFVSASAYDTAWLAMVPADSDQTCPMFKECLEWVVNNQTKEGCWGECMDAIDTLSATLACVIAIHKWSIGANNIKRGLDFVQENAEKILRKTEDHFPRWFTIVFPGMIELARKVGIQLAFSSQLNAFLLDIFHKRQLLLDTEELIGNQYYPPLLSYLEALPPSYDVSERDITMNLNGDGSLFQSPAATASAFMATGNEQSLSYLQTVVGRCANGVPPTFPMDEELIRLCLVNQLQRLGLADHFTHEIEEILFQIYRNYQTLEWLDKASNNIVDVGIQLHKDSLALRLLRMHGYSISPRHFCWFLNNQEVRAHIEENQEYFTISMLNVYRATDLMFPGETEVEEARSFSRKMLEKITLKDSSLASTGLNKMVEHELKFPWIARLDHLDHRAWIEDINNTNALWVSKTSFHRLSALLNEKLLQLAVADYEFRQSIYRKELEEVIRWSKNKGMSDMGFGRDKTTYCYFAIASSIPLPYDSEVRMIITKSAVVITVADDFYDTEASFDELTILTQAIARWDTEGLSGHSKTIFNALDDLVSEFVAKVRHQHGIDITYFLQQLWYETFNSWFVEAEAKWSMGGFVPSMEEYLGNGAVSIALHTIVLPASYLLNPSLADYKIKAGEYQTVTKLAMLIPRLLNDIQSYQKEEQEGKLNYVLLYMKENPGTGIQDSTAYVREIIYKNWGEFLQHVLMDGLAEELPKSCKFLHLSCVKEILRKTGMEGAATTPTPMVVTPKLVATDGSQVLADSHLYRSTVGKECKLPFFQSLFQYTAPLQLVTADVWGPAPFPSNEFRFMWLLLTHVLAQHGITQRFTCPYTSAQNSIVERKHCQIVETGLSMLAQAFMPITYWNEAFSHVIYLINRLPSAPLGYVSPYEKLFQTTPNYTLLTTFGCLCFPNLRPYNSHKLQFRSTPCTFLGYSLVYKRYRCRANDGHVYISRHVTFNEEILPFKNIITKPIATESQPHTNSKLLALAPKIHSNSPMSTMPIRTTLPTPVLSPPSPPTSTQSPSAHSGSSTPNNHIPQPSLPTTQNIHAMTTRSKAGVFKPKAYLSGITHTVPDNVHEAMAHADWKNVVHAELRALVHNNTWTIWSLPSHRRTIGCKWLFKVKQKTDGTIERYKARLVAKGFSQHAGTDFRDTFSLVVRAATIRIVLALAVTKGWPLRQVDVNNAFLNRELTKEIFMD</sequence>
<dbReference type="InterPro" id="IPR008930">
    <property type="entry name" value="Terpenoid_cyclase/PrenylTrfase"/>
</dbReference>
<keyword evidence="3" id="KW-0460">Magnesium</keyword>
<dbReference type="Gene3D" id="1.50.10.160">
    <property type="match status" value="1"/>
</dbReference>
<dbReference type="GO" id="GO:0010333">
    <property type="term" value="F:terpene synthase activity"/>
    <property type="evidence" value="ECO:0007669"/>
    <property type="project" value="InterPro"/>
</dbReference>
<comment type="caution">
    <text evidence="7">The sequence shown here is derived from an EMBL/GenBank/DDBJ whole genome shotgun (WGS) entry which is preliminary data.</text>
</comment>
<dbReference type="InterPro" id="IPR036397">
    <property type="entry name" value="RNaseH_sf"/>
</dbReference>
<dbReference type="InterPro" id="IPR008949">
    <property type="entry name" value="Isoprenoid_synthase_dom_sf"/>
</dbReference>
<dbReference type="PANTHER" id="PTHR31739:SF25">
    <property type="entry name" value="(E,E)-GERANYLLINALOOL SYNTHASE"/>
    <property type="match status" value="1"/>
</dbReference>
<dbReference type="SFLD" id="SFLDG01014">
    <property type="entry name" value="Terpene_Cyclase_Like_1_N-term"/>
    <property type="match status" value="1"/>
</dbReference>
<dbReference type="PANTHER" id="PTHR31739">
    <property type="entry name" value="ENT-COPALYL DIPHOSPHATE SYNTHASE, CHLOROPLASTIC"/>
    <property type="match status" value="1"/>
</dbReference>
<evidence type="ECO:0000256" key="5">
    <source>
        <dbReference type="SAM" id="MobiDB-lite"/>
    </source>
</evidence>
<dbReference type="InterPro" id="IPR036965">
    <property type="entry name" value="Terpene_synth_N_sf"/>
</dbReference>
<dbReference type="SUPFAM" id="SSF48239">
    <property type="entry name" value="Terpenoid cyclases/Protein prenyltransferases"/>
    <property type="match status" value="2"/>
</dbReference>
<evidence type="ECO:0000256" key="4">
    <source>
        <dbReference type="ARBA" id="ARBA00023239"/>
    </source>
</evidence>
<accession>A0A8J5Z9G1</accession>
<dbReference type="AlphaFoldDB" id="A0A8J5Z9G1"/>
<dbReference type="EMBL" id="JAHUZN010000005">
    <property type="protein sequence ID" value="KAG8494461.1"/>
    <property type="molecule type" value="Genomic_DNA"/>
</dbReference>
<dbReference type="Pfam" id="PF01397">
    <property type="entry name" value="Terpene_synth"/>
    <property type="match status" value="1"/>
</dbReference>
<comment type="cofactor">
    <cofactor evidence="1">
        <name>Mg(2+)</name>
        <dbReference type="ChEBI" id="CHEBI:18420"/>
    </cofactor>
</comment>
<evidence type="ECO:0000259" key="6">
    <source>
        <dbReference type="PROSITE" id="PS50994"/>
    </source>
</evidence>
<keyword evidence="4" id="KW-0456">Lyase</keyword>
<dbReference type="Gene3D" id="1.10.600.10">
    <property type="entry name" value="Farnesyl Diphosphate Synthase"/>
    <property type="match status" value="1"/>
</dbReference>
<dbReference type="GO" id="GO:0003676">
    <property type="term" value="F:nucleic acid binding"/>
    <property type="evidence" value="ECO:0007669"/>
    <property type="project" value="InterPro"/>
</dbReference>
<dbReference type="FunFam" id="1.10.600.10:FF:000036">
    <property type="entry name" value="cis-abienol synthase, chloroplastic"/>
    <property type="match status" value="1"/>
</dbReference>
<feature type="region of interest" description="Disordered" evidence="5">
    <location>
        <begin position="1004"/>
        <end position="1053"/>
    </location>
</feature>
<dbReference type="Pfam" id="PF07727">
    <property type="entry name" value="RVT_2"/>
    <property type="match status" value="1"/>
</dbReference>
<dbReference type="InterPro" id="IPR013103">
    <property type="entry name" value="RVT_2"/>
</dbReference>
<name>A0A8J5Z9G1_9ROSI</name>
<evidence type="ECO:0000256" key="2">
    <source>
        <dbReference type="ARBA" id="ARBA00022723"/>
    </source>
</evidence>
<dbReference type="InterPro" id="IPR057670">
    <property type="entry name" value="SH3_retrovirus"/>
</dbReference>
<keyword evidence="2" id="KW-0479">Metal-binding</keyword>
<feature type="compositionally biased region" description="Polar residues" evidence="5">
    <location>
        <begin position="1034"/>
        <end position="1053"/>
    </location>
</feature>
<protein>
    <recommendedName>
        <fullName evidence="6">Integrase catalytic domain-containing protein</fullName>
    </recommendedName>
</protein>
<dbReference type="Gene3D" id="1.50.10.130">
    <property type="entry name" value="Terpene synthase, N-terminal domain"/>
    <property type="match status" value="1"/>
</dbReference>
<dbReference type="FunFam" id="1.50.10.130:FF:000002">
    <property type="entry name" value="Ent-copalyl diphosphate synthase, chloroplastic"/>
    <property type="match status" value="1"/>
</dbReference>
<dbReference type="GO" id="GO:0000287">
    <property type="term" value="F:magnesium ion binding"/>
    <property type="evidence" value="ECO:0007669"/>
    <property type="project" value="InterPro"/>
</dbReference>
<dbReference type="GO" id="GO:0015074">
    <property type="term" value="P:DNA integration"/>
    <property type="evidence" value="ECO:0007669"/>
    <property type="project" value="InterPro"/>
</dbReference>
<reference evidence="7 8" key="1">
    <citation type="journal article" date="2021" name="bioRxiv">
        <title>The Gossypium anomalum genome as a resource for cotton improvement and evolutionary analysis of hybrid incompatibility.</title>
        <authorList>
            <person name="Grover C.E."/>
            <person name="Yuan D."/>
            <person name="Arick M.A."/>
            <person name="Miller E.R."/>
            <person name="Hu G."/>
            <person name="Peterson D.G."/>
            <person name="Wendel J.F."/>
            <person name="Udall J.A."/>
        </authorList>
    </citation>
    <scope>NUCLEOTIDE SEQUENCE [LARGE SCALE GENOMIC DNA]</scope>
    <source>
        <strain evidence="7">JFW-Udall</strain>
        <tissue evidence="7">Leaf</tissue>
    </source>
</reference>
<dbReference type="SUPFAM" id="SSF48576">
    <property type="entry name" value="Terpenoid synthases"/>
    <property type="match status" value="1"/>
</dbReference>
<dbReference type="InterPro" id="IPR050148">
    <property type="entry name" value="Terpene_synthase-like"/>
</dbReference>
<proteinExistence type="predicted"/>
<dbReference type="Pfam" id="PF03936">
    <property type="entry name" value="Terpene_synth_C"/>
    <property type="match status" value="1"/>
</dbReference>
<dbReference type="Gene3D" id="3.30.420.10">
    <property type="entry name" value="Ribonuclease H-like superfamily/Ribonuclease H"/>
    <property type="match status" value="1"/>
</dbReference>
<dbReference type="InterPro" id="IPR001906">
    <property type="entry name" value="Terpene_synth_N"/>
</dbReference>
<feature type="domain" description="Integrase catalytic" evidence="6">
    <location>
        <begin position="720"/>
        <end position="905"/>
    </location>
</feature>
<evidence type="ECO:0000313" key="7">
    <source>
        <dbReference type="EMBL" id="KAG8494461.1"/>
    </source>
</evidence>
<dbReference type="GO" id="GO:0016102">
    <property type="term" value="P:diterpenoid biosynthetic process"/>
    <property type="evidence" value="ECO:0007669"/>
    <property type="project" value="TreeGrafter"/>
</dbReference>
<dbReference type="InterPro" id="IPR001584">
    <property type="entry name" value="Integrase_cat-core"/>
</dbReference>
<dbReference type="InterPro" id="IPR012337">
    <property type="entry name" value="RNaseH-like_sf"/>
</dbReference>